<dbReference type="Pfam" id="PF07751">
    <property type="entry name" value="Abi_2"/>
    <property type="match status" value="1"/>
</dbReference>
<reference evidence="2" key="1">
    <citation type="submission" date="2017-04" db="EMBL/GenBank/DDBJ databases">
        <title>Function of individual gut microbiota members based on whole genome sequencing of pure cultures obtained from chicken caecum.</title>
        <authorList>
            <person name="Medvecky M."/>
            <person name="Cejkova D."/>
            <person name="Polansky O."/>
            <person name="Karasova D."/>
            <person name="Kubasova T."/>
            <person name="Cizek A."/>
            <person name="Rychlik I."/>
        </authorList>
    </citation>
    <scope>NUCLEOTIDE SEQUENCE [LARGE SCALE GENOMIC DNA]</scope>
    <source>
        <strain evidence="2">An70</strain>
    </source>
</reference>
<proteinExistence type="predicted"/>
<keyword evidence="2" id="KW-1185">Reference proteome</keyword>
<protein>
    <recommendedName>
        <fullName evidence="3">DNA-binding protein</fullName>
    </recommendedName>
</protein>
<sequence length="360" mass="40551">MRSQTARHTRVPNALVEWAGNGTEAPVDNEAQTTQIQDDNANIGAAEAHPKPMLNVDQQIAHMKAKGITFDLVSEAEAAAHLRTKCQFFRVYAYRRNFDRHVGGDRDGQYVGLDFGHLRVLSNLDRKLRDTLLPMALDLEHFAKVRLLAAAEDAGEDGYAVMRGYMASVTDRQRSHLERELDRREDDPYAGDVVRKYRHDMPLWAFCEVVSFGAFLGVLRFCADRWGDAELSDLHYHLKWVKSIRNASAHGSCAVNDLSERPSRRWRAPDAVTRALASCGVPKRLRAKRLRSPRMAQMCTLLYLYDRTVPEGTVRTDRERALADLFGYLHGEGACLPSENPAVSSLTFAERLTRGLGLID</sequence>
<dbReference type="AlphaFoldDB" id="A0A1Y3U871"/>
<accession>A0A1Y3U871</accession>
<comment type="caution">
    <text evidence="1">The sequence shown here is derived from an EMBL/GenBank/DDBJ whole genome shotgun (WGS) entry which is preliminary data.</text>
</comment>
<name>A0A1Y3U871_9ACTN</name>
<evidence type="ECO:0000313" key="2">
    <source>
        <dbReference type="Proteomes" id="UP000196560"/>
    </source>
</evidence>
<evidence type="ECO:0000313" key="1">
    <source>
        <dbReference type="EMBL" id="OUN42609.1"/>
    </source>
</evidence>
<evidence type="ECO:0008006" key="3">
    <source>
        <dbReference type="Google" id="ProtNLM"/>
    </source>
</evidence>
<dbReference type="EMBL" id="NFHO01000007">
    <property type="protein sequence ID" value="OUN42609.1"/>
    <property type="molecule type" value="Genomic_DNA"/>
</dbReference>
<gene>
    <name evidence="1" type="ORF">B5G21_07200</name>
</gene>
<dbReference type="Proteomes" id="UP000196560">
    <property type="component" value="Unassembled WGS sequence"/>
</dbReference>
<dbReference type="InterPro" id="IPR011664">
    <property type="entry name" value="Abi_system_AbiD/AbiF-like"/>
</dbReference>
<organism evidence="1 2">
    <name type="scientific">Enorma massiliensis</name>
    <dbReference type="NCBI Taxonomy" id="1472761"/>
    <lineage>
        <taxon>Bacteria</taxon>
        <taxon>Bacillati</taxon>
        <taxon>Actinomycetota</taxon>
        <taxon>Coriobacteriia</taxon>
        <taxon>Coriobacteriales</taxon>
        <taxon>Coriobacteriaceae</taxon>
        <taxon>Enorma</taxon>
    </lineage>
</organism>